<comment type="caution">
    <text evidence="1">The sequence shown here is derived from an EMBL/GenBank/DDBJ whole genome shotgun (WGS) entry which is preliminary data.</text>
</comment>
<proteinExistence type="predicted"/>
<gene>
    <name evidence="1" type="ORF">Pint_32928</name>
</gene>
<evidence type="ECO:0000313" key="2">
    <source>
        <dbReference type="Proteomes" id="UP001163603"/>
    </source>
</evidence>
<keyword evidence="2" id="KW-1185">Reference proteome</keyword>
<organism evidence="1 2">
    <name type="scientific">Pistacia integerrima</name>
    <dbReference type="NCBI Taxonomy" id="434235"/>
    <lineage>
        <taxon>Eukaryota</taxon>
        <taxon>Viridiplantae</taxon>
        <taxon>Streptophyta</taxon>
        <taxon>Embryophyta</taxon>
        <taxon>Tracheophyta</taxon>
        <taxon>Spermatophyta</taxon>
        <taxon>Magnoliopsida</taxon>
        <taxon>eudicotyledons</taxon>
        <taxon>Gunneridae</taxon>
        <taxon>Pentapetalae</taxon>
        <taxon>rosids</taxon>
        <taxon>malvids</taxon>
        <taxon>Sapindales</taxon>
        <taxon>Anacardiaceae</taxon>
        <taxon>Pistacia</taxon>
    </lineage>
</organism>
<name>A0ACC0X9F2_9ROSI</name>
<dbReference type="EMBL" id="CM047749">
    <property type="protein sequence ID" value="KAJ0011349.1"/>
    <property type="molecule type" value="Genomic_DNA"/>
</dbReference>
<reference evidence="2" key="1">
    <citation type="journal article" date="2023" name="G3 (Bethesda)">
        <title>Genome assembly and association tests identify interacting loci associated with vigor, precocity, and sex in interspecific pistachio rootstocks.</title>
        <authorList>
            <person name="Palmer W."/>
            <person name="Jacygrad E."/>
            <person name="Sagayaradj S."/>
            <person name="Cavanaugh K."/>
            <person name="Han R."/>
            <person name="Bertier L."/>
            <person name="Beede B."/>
            <person name="Kafkas S."/>
            <person name="Golino D."/>
            <person name="Preece J."/>
            <person name="Michelmore R."/>
        </authorList>
    </citation>
    <scope>NUCLEOTIDE SEQUENCE [LARGE SCALE GENOMIC DNA]</scope>
</reference>
<evidence type="ECO:0000313" key="1">
    <source>
        <dbReference type="EMBL" id="KAJ0011349.1"/>
    </source>
</evidence>
<sequence>MKMMSTTKPFAEAVGQVTTLMSFGQVVTFVSGGAMENV</sequence>
<protein>
    <submittedName>
        <fullName evidence="1">Uncharacterized protein</fullName>
    </submittedName>
</protein>
<accession>A0ACC0X9F2</accession>
<dbReference type="Proteomes" id="UP001163603">
    <property type="component" value="Chromosome 14"/>
</dbReference>